<dbReference type="Proteomes" id="UP001196509">
    <property type="component" value="Unassembled WGS sequence"/>
</dbReference>
<sequence>MSDAYESFGYQPESRIGFGKKPGVVVVDFQTAFTDPSFPLGKSPMIGSAVEATATLLKAARAANAPVANVYTAYSSARDAPYWKVPTVVNEFHHGKPGTEFEPRTYDASYDTVFCKTGPSVFFQTSVVQLFIKERVDTVFVTGCTTSGCIRASVIDAFSYGFRVMVPEPCVADMDEGPHRDNLRDIGRRYSDIIDLEESLVYFEEIRKSNAVD</sequence>
<dbReference type="RefSeq" id="WP_220226627.1">
    <property type="nucleotide sequence ID" value="NZ_JAICBX010000001.1"/>
</dbReference>
<evidence type="ECO:0000313" key="3">
    <source>
        <dbReference type="EMBL" id="MBW8635910.1"/>
    </source>
</evidence>
<reference evidence="3" key="1">
    <citation type="submission" date="2021-08" db="EMBL/GenBank/DDBJ databases">
        <title>Hoeflea bacterium WL0058 sp. nov., isolated from the sediment.</title>
        <authorList>
            <person name="Wang L."/>
            <person name="Zhang D."/>
        </authorList>
    </citation>
    <scope>NUCLEOTIDE SEQUENCE</scope>
    <source>
        <strain evidence="3">WL0058</strain>
    </source>
</reference>
<keyword evidence="1" id="KW-0378">Hydrolase</keyword>
<evidence type="ECO:0000256" key="1">
    <source>
        <dbReference type="ARBA" id="ARBA00022801"/>
    </source>
</evidence>
<dbReference type="InterPro" id="IPR000868">
    <property type="entry name" value="Isochorismatase-like_dom"/>
</dbReference>
<dbReference type="AlphaFoldDB" id="A0AAE2ZJZ6"/>
<dbReference type="PANTHER" id="PTHR43540:SF1">
    <property type="entry name" value="ISOCHORISMATASE HYDROLASE"/>
    <property type="match status" value="1"/>
</dbReference>
<dbReference type="Gene3D" id="3.40.50.850">
    <property type="entry name" value="Isochorismatase-like"/>
    <property type="match status" value="1"/>
</dbReference>
<gene>
    <name evidence="3" type="ORF">K1W69_01840</name>
</gene>
<dbReference type="InterPro" id="IPR050272">
    <property type="entry name" value="Isochorismatase-like_hydrls"/>
</dbReference>
<comment type="caution">
    <text evidence="3">The sequence shown here is derived from an EMBL/GenBank/DDBJ whole genome shotgun (WGS) entry which is preliminary data.</text>
</comment>
<organism evidence="3 4">
    <name type="scientific">Flavimaribacter sediminis</name>
    <dbReference type="NCBI Taxonomy" id="2865987"/>
    <lineage>
        <taxon>Bacteria</taxon>
        <taxon>Pseudomonadati</taxon>
        <taxon>Pseudomonadota</taxon>
        <taxon>Alphaproteobacteria</taxon>
        <taxon>Hyphomicrobiales</taxon>
        <taxon>Rhizobiaceae</taxon>
        <taxon>Flavimaribacter</taxon>
    </lineage>
</organism>
<dbReference type="Pfam" id="PF00857">
    <property type="entry name" value="Isochorismatase"/>
    <property type="match status" value="1"/>
</dbReference>
<feature type="domain" description="Isochorismatase-like" evidence="2">
    <location>
        <begin position="24"/>
        <end position="198"/>
    </location>
</feature>
<keyword evidence="4" id="KW-1185">Reference proteome</keyword>
<proteinExistence type="predicted"/>
<dbReference type="EMBL" id="JAICBX010000001">
    <property type="protein sequence ID" value="MBW8635910.1"/>
    <property type="molecule type" value="Genomic_DNA"/>
</dbReference>
<dbReference type="InterPro" id="IPR036380">
    <property type="entry name" value="Isochorismatase-like_sf"/>
</dbReference>
<evidence type="ECO:0000313" key="4">
    <source>
        <dbReference type="Proteomes" id="UP001196509"/>
    </source>
</evidence>
<dbReference type="SUPFAM" id="SSF52499">
    <property type="entry name" value="Isochorismatase-like hydrolases"/>
    <property type="match status" value="1"/>
</dbReference>
<accession>A0AAE2ZJZ6</accession>
<protein>
    <submittedName>
        <fullName evidence="3">Isochorismatase family protein</fullName>
    </submittedName>
</protein>
<name>A0AAE2ZJZ6_9HYPH</name>
<dbReference type="GO" id="GO:0016787">
    <property type="term" value="F:hydrolase activity"/>
    <property type="evidence" value="ECO:0007669"/>
    <property type="project" value="UniProtKB-KW"/>
</dbReference>
<dbReference type="PANTHER" id="PTHR43540">
    <property type="entry name" value="PEROXYUREIDOACRYLATE/UREIDOACRYLATE AMIDOHYDROLASE-RELATED"/>
    <property type="match status" value="1"/>
</dbReference>
<evidence type="ECO:0000259" key="2">
    <source>
        <dbReference type="Pfam" id="PF00857"/>
    </source>
</evidence>